<feature type="non-terminal residue" evidence="1">
    <location>
        <position position="1"/>
    </location>
</feature>
<gene>
    <name evidence="1" type="ORF">CWC19_21505</name>
</gene>
<organism evidence="1 2">
    <name type="scientific">Pseudoalteromonas aurantia</name>
    <dbReference type="NCBI Taxonomy" id="43654"/>
    <lineage>
        <taxon>Bacteria</taxon>
        <taxon>Pseudomonadati</taxon>
        <taxon>Pseudomonadota</taxon>
        <taxon>Gammaproteobacteria</taxon>
        <taxon>Alteromonadales</taxon>
        <taxon>Pseudoalteromonadaceae</taxon>
        <taxon>Pseudoalteromonas</taxon>
    </lineage>
</organism>
<comment type="caution">
    <text evidence="1">The sequence shown here is derived from an EMBL/GenBank/DDBJ whole genome shotgun (WGS) entry which is preliminary data.</text>
</comment>
<accession>A0A5S3UR45</accession>
<evidence type="ECO:0000313" key="1">
    <source>
        <dbReference type="EMBL" id="TMO58788.1"/>
    </source>
</evidence>
<sequence>AANVANKTSTTAGLEIETGTGVLATTESQFSFKVSQPNNGLIEPLEKKTFSKKGDDSTHASIDALKQTFKDKQTNLQTA</sequence>
<dbReference type="RefSeq" id="WP_171044237.1">
    <property type="nucleotide sequence ID" value="NZ_PNBX01000273.1"/>
</dbReference>
<protein>
    <submittedName>
        <fullName evidence="1">Uncharacterized protein</fullName>
    </submittedName>
</protein>
<reference evidence="1 2" key="1">
    <citation type="submission" date="2018-01" db="EMBL/GenBank/DDBJ databases">
        <authorList>
            <person name="Paulsen S."/>
            <person name="Gram L.K."/>
        </authorList>
    </citation>
    <scope>NUCLEOTIDE SEQUENCE [LARGE SCALE GENOMIC DNA]</scope>
    <source>
        <strain evidence="1 2">S3790</strain>
    </source>
</reference>
<dbReference type="EMBL" id="PNBX01000273">
    <property type="protein sequence ID" value="TMO58788.1"/>
    <property type="molecule type" value="Genomic_DNA"/>
</dbReference>
<evidence type="ECO:0000313" key="2">
    <source>
        <dbReference type="Proteomes" id="UP000307217"/>
    </source>
</evidence>
<dbReference type="AlphaFoldDB" id="A0A5S3UR45"/>
<proteinExistence type="predicted"/>
<name>A0A5S3UR45_9GAMM</name>
<dbReference type="Proteomes" id="UP000307217">
    <property type="component" value="Unassembled WGS sequence"/>
</dbReference>
<reference evidence="2" key="2">
    <citation type="submission" date="2019-06" db="EMBL/GenBank/DDBJ databases">
        <title>Co-occurence of chitin degradation, pigmentation and bioactivity in marine Pseudoalteromonas.</title>
        <authorList>
            <person name="Sonnenschein E.C."/>
            <person name="Bech P.K."/>
        </authorList>
    </citation>
    <scope>NUCLEOTIDE SEQUENCE [LARGE SCALE GENOMIC DNA]</scope>
    <source>
        <strain evidence="2">S3790</strain>
    </source>
</reference>